<evidence type="ECO:0000313" key="2">
    <source>
        <dbReference type="EMBL" id="KAK8088332.1"/>
    </source>
</evidence>
<name>A0ABR1WYW0_9PEZI</name>
<organism evidence="2 3">
    <name type="scientific">Apiospora hydei</name>
    <dbReference type="NCBI Taxonomy" id="1337664"/>
    <lineage>
        <taxon>Eukaryota</taxon>
        <taxon>Fungi</taxon>
        <taxon>Dikarya</taxon>
        <taxon>Ascomycota</taxon>
        <taxon>Pezizomycotina</taxon>
        <taxon>Sordariomycetes</taxon>
        <taxon>Xylariomycetidae</taxon>
        <taxon>Amphisphaeriales</taxon>
        <taxon>Apiosporaceae</taxon>
        <taxon>Apiospora</taxon>
    </lineage>
</organism>
<dbReference type="EMBL" id="JAQQWN010000004">
    <property type="protein sequence ID" value="KAK8088332.1"/>
    <property type="molecule type" value="Genomic_DNA"/>
</dbReference>
<proteinExistence type="predicted"/>
<protein>
    <submittedName>
        <fullName evidence="2">Uncharacterized protein</fullName>
    </submittedName>
</protein>
<feature type="region of interest" description="Disordered" evidence="1">
    <location>
        <begin position="40"/>
        <end position="78"/>
    </location>
</feature>
<feature type="region of interest" description="Disordered" evidence="1">
    <location>
        <begin position="95"/>
        <end position="117"/>
    </location>
</feature>
<gene>
    <name evidence="2" type="ORF">PG997_003293</name>
</gene>
<accession>A0ABR1WYW0</accession>
<reference evidence="2 3" key="1">
    <citation type="submission" date="2023-01" db="EMBL/GenBank/DDBJ databases">
        <title>Analysis of 21 Apiospora genomes using comparative genomics revels a genus with tremendous synthesis potential of carbohydrate active enzymes and secondary metabolites.</title>
        <authorList>
            <person name="Sorensen T."/>
        </authorList>
    </citation>
    <scope>NUCLEOTIDE SEQUENCE [LARGE SCALE GENOMIC DNA]</scope>
    <source>
        <strain evidence="2 3">CBS 114990</strain>
    </source>
</reference>
<feature type="compositionally biased region" description="Polar residues" evidence="1">
    <location>
        <begin position="95"/>
        <end position="106"/>
    </location>
</feature>
<evidence type="ECO:0000313" key="3">
    <source>
        <dbReference type="Proteomes" id="UP001433268"/>
    </source>
</evidence>
<feature type="region of interest" description="Disordered" evidence="1">
    <location>
        <begin position="1"/>
        <end position="24"/>
    </location>
</feature>
<dbReference type="RefSeq" id="XP_066671226.1">
    <property type="nucleotide sequence ID" value="XM_066807608.1"/>
</dbReference>
<keyword evidence="3" id="KW-1185">Reference proteome</keyword>
<comment type="caution">
    <text evidence="2">The sequence shown here is derived from an EMBL/GenBank/DDBJ whole genome shotgun (WGS) entry which is preliminary data.</text>
</comment>
<sequence length="196" mass="21845">MLLPLPPSERTEVDKASMPDAPAVLPTAWKDSYTRRSLRPATIPAESQAVPVPFDNDVWNASRRSHSQSSSGQYDQQQQPLYQAYHPRFRTVDYQQRPSHQQQKQEQALPWPISPPRTLQIRPEFSRTLEPTMAPAVLDSVTDLATQRLSLSKDVLTGEGGKIPPAVAMVVVMNPSGEGRALQTHHGNTLDGYNIE</sequence>
<dbReference type="Proteomes" id="UP001433268">
    <property type="component" value="Unassembled WGS sequence"/>
</dbReference>
<evidence type="ECO:0000256" key="1">
    <source>
        <dbReference type="SAM" id="MobiDB-lite"/>
    </source>
</evidence>
<feature type="compositionally biased region" description="Low complexity" evidence="1">
    <location>
        <begin position="67"/>
        <end position="78"/>
    </location>
</feature>
<dbReference type="GeneID" id="92040668"/>